<dbReference type="OrthoDB" id="10262656at2759"/>
<feature type="transmembrane region" description="Helical" evidence="7">
    <location>
        <begin position="102"/>
        <end position="126"/>
    </location>
</feature>
<dbReference type="InterPro" id="IPR011701">
    <property type="entry name" value="MFS"/>
</dbReference>
<dbReference type="Gene3D" id="1.20.1250.20">
    <property type="entry name" value="MFS general substrate transporter like domains"/>
    <property type="match status" value="1"/>
</dbReference>
<dbReference type="SUPFAM" id="SSF103473">
    <property type="entry name" value="MFS general substrate transporter"/>
    <property type="match status" value="1"/>
</dbReference>
<evidence type="ECO:0000256" key="2">
    <source>
        <dbReference type="ARBA" id="ARBA00022448"/>
    </source>
</evidence>
<evidence type="ECO:0000256" key="4">
    <source>
        <dbReference type="ARBA" id="ARBA00022989"/>
    </source>
</evidence>
<dbReference type="AlphaFoldDB" id="A0A2T3YU81"/>
<evidence type="ECO:0000256" key="5">
    <source>
        <dbReference type="ARBA" id="ARBA00023136"/>
    </source>
</evidence>
<dbReference type="GO" id="GO:0016020">
    <property type="term" value="C:membrane"/>
    <property type="evidence" value="ECO:0007669"/>
    <property type="project" value="UniProtKB-SubCell"/>
</dbReference>
<dbReference type="Proteomes" id="UP000240493">
    <property type="component" value="Unassembled WGS sequence"/>
</dbReference>
<evidence type="ECO:0000256" key="7">
    <source>
        <dbReference type="SAM" id="Phobius"/>
    </source>
</evidence>
<dbReference type="Pfam" id="PF07690">
    <property type="entry name" value="MFS_1"/>
    <property type="match status" value="1"/>
</dbReference>
<evidence type="ECO:0000256" key="3">
    <source>
        <dbReference type="ARBA" id="ARBA00022692"/>
    </source>
</evidence>
<proteinExistence type="predicted"/>
<accession>A0A2T3YU81</accession>
<feature type="transmembrane region" description="Helical" evidence="7">
    <location>
        <begin position="42"/>
        <end position="62"/>
    </location>
</feature>
<dbReference type="EMBL" id="KZ679271">
    <property type="protein sequence ID" value="PTB36089.1"/>
    <property type="molecule type" value="Genomic_DNA"/>
</dbReference>
<keyword evidence="2" id="KW-0813">Transport</keyword>
<sequence length="224" mass="24213">MHSVAFDQMLPVFMHHPRQKAVQTQTSLIHFSGGFGISSNRIGLLLILNGIFGMFVQFIIFPPVAKRFGVLTCMKTCTVLFPVIYIVFPFTSLIESDQKQQIIGLLLIACKCCMTVFAFPCNAILLTNSSASAGTLGTLNGVATSVAEIGRTIGPTMGGLMFNVGVEAGLIVLPWWVMAAIALAAALPVLWMEDRPTPTELAPQSQEHANAVEDCEVGASRRRQ</sequence>
<evidence type="ECO:0000256" key="1">
    <source>
        <dbReference type="ARBA" id="ARBA00004141"/>
    </source>
</evidence>
<dbReference type="InterPro" id="IPR036259">
    <property type="entry name" value="MFS_trans_sf"/>
</dbReference>
<evidence type="ECO:0000313" key="9">
    <source>
        <dbReference type="Proteomes" id="UP000240493"/>
    </source>
</evidence>
<comment type="subcellular location">
    <subcellularLocation>
        <location evidence="1">Membrane</location>
        <topology evidence="1">Multi-pass membrane protein</topology>
    </subcellularLocation>
</comment>
<feature type="transmembrane region" description="Helical" evidence="7">
    <location>
        <begin position="168"/>
        <end position="191"/>
    </location>
</feature>
<name>A0A2T3YU81_TRIA4</name>
<keyword evidence="5 7" id="KW-0472">Membrane</keyword>
<dbReference type="PANTHER" id="PTHR23504:SF8">
    <property type="entry name" value="TRANSPORTER, PUTATIVE (AFU_ORTHOLOGUE AFUA_1G03730)-RELATED"/>
    <property type="match status" value="1"/>
</dbReference>
<dbReference type="GO" id="GO:0022857">
    <property type="term" value="F:transmembrane transporter activity"/>
    <property type="evidence" value="ECO:0007669"/>
    <property type="project" value="InterPro"/>
</dbReference>
<feature type="region of interest" description="Disordered" evidence="6">
    <location>
        <begin position="198"/>
        <end position="224"/>
    </location>
</feature>
<evidence type="ECO:0000313" key="8">
    <source>
        <dbReference type="EMBL" id="PTB36089.1"/>
    </source>
</evidence>
<protein>
    <recommendedName>
        <fullName evidence="10">Major facilitator superfamily (MFS) profile domain-containing protein</fullName>
    </recommendedName>
</protein>
<keyword evidence="4 7" id="KW-1133">Transmembrane helix</keyword>
<organism evidence="8 9">
    <name type="scientific">Trichoderma asperellum (strain ATCC 204424 / CBS 433.97 / NBRC 101777)</name>
    <dbReference type="NCBI Taxonomy" id="1042311"/>
    <lineage>
        <taxon>Eukaryota</taxon>
        <taxon>Fungi</taxon>
        <taxon>Dikarya</taxon>
        <taxon>Ascomycota</taxon>
        <taxon>Pezizomycotina</taxon>
        <taxon>Sordariomycetes</taxon>
        <taxon>Hypocreomycetidae</taxon>
        <taxon>Hypocreales</taxon>
        <taxon>Hypocreaceae</taxon>
        <taxon>Trichoderma</taxon>
    </lineage>
</organism>
<feature type="transmembrane region" description="Helical" evidence="7">
    <location>
        <begin position="68"/>
        <end position="90"/>
    </location>
</feature>
<keyword evidence="9" id="KW-1185">Reference proteome</keyword>
<dbReference type="PANTHER" id="PTHR23504">
    <property type="entry name" value="MAJOR FACILITATOR SUPERFAMILY DOMAIN-CONTAINING PROTEIN 10"/>
    <property type="match status" value="1"/>
</dbReference>
<evidence type="ECO:0000256" key="6">
    <source>
        <dbReference type="SAM" id="MobiDB-lite"/>
    </source>
</evidence>
<evidence type="ECO:0008006" key="10">
    <source>
        <dbReference type="Google" id="ProtNLM"/>
    </source>
</evidence>
<keyword evidence="3 7" id="KW-0812">Transmembrane</keyword>
<reference evidence="8 9" key="1">
    <citation type="submission" date="2016-07" db="EMBL/GenBank/DDBJ databases">
        <title>Multiple horizontal gene transfer events from other fungi enriched the ability of initially mycotrophic Trichoderma (Ascomycota) to feed on dead plant biomass.</title>
        <authorList>
            <consortium name="DOE Joint Genome Institute"/>
            <person name="Aerts A."/>
            <person name="Atanasova L."/>
            <person name="Chenthamara K."/>
            <person name="Zhang J."/>
            <person name="Grujic M."/>
            <person name="Henrissat B."/>
            <person name="Kuo A."/>
            <person name="Salamov A."/>
            <person name="Lipzen A."/>
            <person name="Labutti K."/>
            <person name="Barry K."/>
            <person name="Miao Y."/>
            <person name="Rahimi M.J."/>
            <person name="Shen Q."/>
            <person name="Grigoriev I.V."/>
            <person name="Kubicek C.P."/>
            <person name="Druzhinina I.S."/>
        </authorList>
    </citation>
    <scope>NUCLEOTIDE SEQUENCE [LARGE SCALE GENOMIC DNA]</scope>
    <source>
        <strain evidence="8 9">CBS 433.97</strain>
    </source>
</reference>
<gene>
    <name evidence="8" type="ORF">M441DRAFT_51374</name>
</gene>